<evidence type="ECO:0000259" key="3">
    <source>
        <dbReference type="SMART" id="SM00974"/>
    </source>
</evidence>
<sequence length="495" mass="57742">MGLAEILFLLVGIIIGFFTSYFIFKSKLQNLKAIVKNEIKDEVINSLKDEINTLEQKKAEENQSLDEMIKSISEIQEKYIAETNRLKVLQDKIVTYDAQMAQYGESLTIQEKIKEQKDKLKRLISEVMKYEDVLAMQEFGLYRPSFDFDTSEKFKQEIISIREEQKQQVTLEIACICSTPWTVDGSRAKGLAMEKNAIKLAIRSFNNECDAVIAKVTFKNVNQSIERIRKSFDQINKLNARNDITLENSYLELKIKELKATYEYALKKEEERAEQQRIKDEMREELRVQKELEKARLDAEKKQREYEKELEYTKKLLEKDAQNSKLREKLAKLEKDLQKAIENGQRAISQAQLTKSGHVYVISNIGSFGEDVYKIGMTRRLEPLDRIRELGDASVPFSFDVHAMIYSNNAPELERELHKLFADKQINRVNPRKEFFKVPLLEIKEQAEKLGYEVEFTMLAEAKEYLESLSLEKEGKFTSLSESQYEDIDEMIESI</sequence>
<dbReference type="SMART" id="SM00974">
    <property type="entry name" value="T5orf172"/>
    <property type="match status" value="1"/>
</dbReference>
<proteinExistence type="predicted"/>
<dbReference type="EMBL" id="CP001321">
    <property type="protein sequence ID" value="ACL32092.1"/>
    <property type="molecule type" value="Genomic_DNA"/>
</dbReference>
<keyword evidence="1" id="KW-0175">Coiled coil</keyword>
<evidence type="ECO:0000256" key="2">
    <source>
        <dbReference type="SAM" id="Phobius"/>
    </source>
</evidence>
<dbReference type="GeneID" id="66618849"/>
<dbReference type="HOGENOM" id="CLU_024787_2_1_6"/>
<reference evidence="4 5" key="1">
    <citation type="journal article" date="2009" name="J. Bacteriol.">
        <title>Complete genome sequence of Haemophilus parasuis SH0165.</title>
        <authorList>
            <person name="Yue M."/>
            <person name="Yang F."/>
            <person name="Yang J."/>
            <person name="Bei W."/>
            <person name="Cai X."/>
            <person name="Chen L."/>
            <person name="Dong J."/>
            <person name="Zhou R."/>
            <person name="Jin M."/>
            <person name="Jin Q."/>
            <person name="Chen H."/>
        </authorList>
    </citation>
    <scope>NUCLEOTIDE SEQUENCE [LARGE SCALE GENOMIC DNA]</scope>
    <source>
        <strain evidence="4 5">SH0165</strain>
    </source>
</reference>
<dbReference type="Proteomes" id="UP000006743">
    <property type="component" value="Chromosome"/>
</dbReference>
<organism evidence="4 5">
    <name type="scientific">Glaesserella parasuis serovar 5 (strain SH0165)</name>
    <name type="common">Haemophilus parasuis</name>
    <dbReference type="NCBI Taxonomy" id="557723"/>
    <lineage>
        <taxon>Bacteria</taxon>
        <taxon>Pseudomonadati</taxon>
        <taxon>Pseudomonadota</taxon>
        <taxon>Gammaproteobacteria</taxon>
        <taxon>Pasteurellales</taxon>
        <taxon>Pasteurellaceae</taxon>
        <taxon>Glaesserella</taxon>
    </lineage>
</organism>
<dbReference type="PATRIC" id="fig|557723.8.peg.420"/>
<keyword evidence="5" id="KW-1185">Reference proteome</keyword>
<dbReference type="InterPro" id="IPR025280">
    <property type="entry name" value="SNIPE"/>
</dbReference>
<dbReference type="Pfam" id="PF13455">
    <property type="entry name" value="MUG113"/>
    <property type="match status" value="1"/>
</dbReference>
<dbReference type="STRING" id="557723.HAPS_0415"/>
<keyword evidence="2" id="KW-0812">Transmembrane</keyword>
<protein>
    <submittedName>
        <fullName evidence="4">Chromosome segregation ATPase</fullName>
    </submittedName>
</protein>
<dbReference type="AlphaFoldDB" id="B8F440"/>
<keyword evidence="2" id="KW-1133">Transmembrane helix</keyword>
<dbReference type="KEGG" id="hap:HAPS_0415"/>
<feature type="coiled-coil region" evidence="1">
    <location>
        <begin position="265"/>
        <end position="350"/>
    </location>
</feature>
<dbReference type="InterPro" id="IPR018306">
    <property type="entry name" value="Phage_T5_Orf172_DNA-bd"/>
</dbReference>
<evidence type="ECO:0000256" key="1">
    <source>
        <dbReference type="SAM" id="Coils"/>
    </source>
</evidence>
<keyword evidence="2" id="KW-0472">Membrane</keyword>
<evidence type="ECO:0000313" key="5">
    <source>
        <dbReference type="Proteomes" id="UP000006743"/>
    </source>
</evidence>
<feature type="transmembrane region" description="Helical" evidence="2">
    <location>
        <begin position="6"/>
        <end position="24"/>
    </location>
</feature>
<gene>
    <name evidence="4" type="ordered locus">HAPS_0415</name>
</gene>
<evidence type="ECO:0000313" key="4">
    <source>
        <dbReference type="EMBL" id="ACL32092.1"/>
    </source>
</evidence>
<feature type="domain" description="Bacteriophage T5 Orf172 DNA-binding" evidence="3">
    <location>
        <begin position="367"/>
        <end position="450"/>
    </location>
</feature>
<name>B8F440_GLAP5</name>
<feature type="coiled-coil region" evidence="1">
    <location>
        <begin position="37"/>
        <end position="133"/>
    </location>
</feature>
<accession>B8F440</accession>
<dbReference type="RefSeq" id="WP_010786945.1">
    <property type="nucleotide sequence ID" value="NC_011852.1"/>
</dbReference>
<dbReference type="Pfam" id="PF13250">
    <property type="entry name" value="SNIPE"/>
    <property type="match status" value="1"/>
</dbReference>